<dbReference type="Ensembl" id="ENSDCDT00010013799.1">
    <property type="protein sequence ID" value="ENSDCDP00010013093.1"/>
    <property type="gene ID" value="ENSDCDG00010005968.1"/>
</dbReference>
<protein>
    <recommendedName>
        <fullName evidence="10">Protein FAM162B</fullName>
    </recommendedName>
</protein>
<dbReference type="AlphaFoldDB" id="A0AAY4AWD0"/>
<evidence type="ECO:0000313" key="9">
    <source>
        <dbReference type="Proteomes" id="UP000694580"/>
    </source>
</evidence>
<comment type="subcellular location">
    <subcellularLocation>
        <location evidence="1">Membrane</location>
        <topology evidence="1">Single-pass membrane protein</topology>
    </subcellularLocation>
</comment>
<evidence type="ECO:0000256" key="4">
    <source>
        <dbReference type="ARBA" id="ARBA00022989"/>
    </source>
</evidence>
<keyword evidence="4 7" id="KW-1133">Transmembrane helix</keyword>
<organism evidence="8 9">
    <name type="scientific">Denticeps clupeoides</name>
    <name type="common">denticle herring</name>
    <dbReference type="NCBI Taxonomy" id="299321"/>
    <lineage>
        <taxon>Eukaryota</taxon>
        <taxon>Metazoa</taxon>
        <taxon>Chordata</taxon>
        <taxon>Craniata</taxon>
        <taxon>Vertebrata</taxon>
        <taxon>Euteleostomi</taxon>
        <taxon>Actinopterygii</taxon>
        <taxon>Neopterygii</taxon>
        <taxon>Teleostei</taxon>
        <taxon>Clupei</taxon>
        <taxon>Clupeiformes</taxon>
        <taxon>Denticipitoidei</taxon>
        <taxon>Denticipitidae</taxon>
        <taxon>Denticeps</taxon>
    </lineage>
</organism>
<reference evidence="8" key="2">
    <citation type="submission" date="2025-08" db="UniProtKB">
        <authorList>
            <consortium name="Ensembl"/>
        </authorList>
    </citation>
    <scope>IDENTIFICATION</scope>
</reference>
<accession>A0AAY4AWD0</accession>
<keyword evidence="9" id="KW-1185">Reference proteome</keyword>
<comment type="similarity">
    <text evidence="2">Belongs to the UPF0389 family.</text>
</comment>
<evidence type="ECO:0000256" key="2">
    <source>
        <dbReference type="ARBA" id="ARBA00007363"/>
    </source>
</evidence>
<feature type="region of interest" description="Disordered" evidence="6">
    <location>
        <begin position="140"/>
        <end position="164"/>
    </location>
</feature>
<dbReference type="Pfam" id="PF06388">
    <property type="entry name" value="DUF1075"/>
    <property type="match status" value="1"/>
</dbReference>
<dbReference type="PANTHER" id="PTHR13674">
    <property type="entry name" value="GROWTH AND TRANSFORMATION-DEPENDENT PROTEIN"/>
    <property type="match status" value="1"/>
</dbReference>
<dbReference type="GO" id="GO:0071456">
    <property type="term" value="P:cellular response to hypoxia"/>
    <property type="evidence" value="ECO:0007669"/>
    <property type="project" value="TreeGrafter"/>
</dbReference>
<evidence type="ECO:0000313" key="8">
    <source>
        <dbReference type="Ensembl" id="ENSDCDP00010013093.1"/>
    </source>
</evidence>
<dbReference type="GO" id="GO:0005739">
    <property type="term" value="C:mitochondrion"/>
    <property type="evidence" value="ECO:0007669"/>
    <property type="project" value="TreeGrafter"/>
</dbReference>
<evidence type="ECO:0000256" key="1">
    <source>
        <dbReference type="ARBA" id="ARBA00004167"/>
    </source>
</evidence>
<dbReference type="PANTHER" id="PTHR13674:SF2">
    <property type="entry name" value="PROTEIN FAM162A"/>
    <property type="match status" value="1"/>
</dbReference>
<reference evidence="8" key="3">
    <citation type="submission" date="2025-09" db="UniProtKB">
        <authorList>
            <consortium name="Ensembl"/>
        </authorList>
    </citation>
    <scope>IDENTIFICATION</scope>
</reference>
<sequence>MLLNFIRSPRSVGAALGQWRRWVVDAGAGRRLCSKPKEGGSGQTPDAPAHGSRLGFKVPGYQPSEMDKTFLVWSGRFKTKDQVPAFVSFEMIDSARNKVRVKACYAMIVLTLAACLVMVVRGKQAVSRHESLTGWNMEKKARWREEAQREKEDASTSLVAGKTQ</sequence>
<dbReference type="GO" id="GO:0051402">
    <property type="term" value="P:neuron apoptotic process"/>
    <property type="evidence" value="ECO:0007669"/>
    <property type="project" value="TreeGrafter"/>
</dbReference>
<evidence type="ECO:0000256" key="3">
    <source>
        <dbReference type="ARBA" id="ARBA00022692"/>
    </source>
</evidence>
<feature type="region of interest" description="Disordered" evidence="6">
    <location>
        <begin position="33"/>
        <end position="54"/>
    </location>
</feature>
<reference evidence="8 9" key="1">
    <citation type="submission" date="2020-06" db="EMBL/GenBank/DDBJ databases">
        <authorList>
            <consortium name="Wellcome Sanger Institute Data Sharing"/>
        </authorList>
    </citation>
    <scope>NUCLEOTIDE SEQUENCE [LARGE SCALE GENOMIC DNA]</scope>
</reference>
<evidence type="ECO:0000256" key="6">
    <source>
        <dbReference type="SAM" id="MobiDB-lite"/>
    </source>
</evidence>
<evidence type="ECO:0008006" key="10">
    <source>
        <dbReference type="Google" id="ProtNLM"/>
    </source>
</evidence>
<dbReference type="GeneTree" id="ENSGT00640000091497"/>
<name>A0AAY4AWD0_9TELE</name>
<keyword evidence="5 7" id="KW-0472">Membrane</keyword>
<evidence type="ECO:0000256" key="7">
    <source>
        <dbReference type="SAM" id="Phobius"/>
    </source>
</evidence>
<feature type="compositionally biased region" description="Basic and acidic residues" evidence="6">
    <location>
        <begin position="140"/>
        <end position="154"/>
    </location>
</feature>
<dbReference type="GO" id="GO:0016020">
    <property type="term" value="C:membrane"/>
    <property type="evidence" value="ECO:0007669"/>
    <property type="project" value="UniProtKB-SubCell"/>
</dbReference>
<evidence type="ECO:0000256" key="5">
    <source>
        <dbReference type="ARBA" id="ARBA00023136"/>
    </source>
</evidence>
<gene>
    <name evidence="8" type="primary">FAM162A</name>
</gene>
<dbReference type="GO" id="GO:0090200">
    <property type="term" value="P:positive regulation of release of cytochrome c from mitochondria"/>
    <property type="evidence" value="ECO:0007669"/>
    <property type="project" value="TreeGrafter"/>
</dbReference>
<dbReference type="Proteomes" id="UP000694580">
    <property type="component" value="Chromosome 2"/>
</dbReference>
<keyword evidence="3 7" id="KW-0812">Transmembrane</keyword>
<dbReference type="InterPro" id="IPR009432">
    <property type="entry name" value="DUF1075"/>
</dbReference>
<proteinExistence type="inferred from homology"/>
<feature type="compositionally biased region" description="Polar residues" evidence="6">
    <location>
        <begin position="155"/>
        <end position="164"/>
    </location>
</feature>
<feature type="transmembrane region" description="Helical" evidence="7">
    <location>
        <begin position="103"/>
        <end position="120"/>
    </location>
</feature>